<proteinExistence type="predicted"/>
<accession>A0A8D7ASE9</accession>
<sequence length="80" mass="9227">MEQSIAIETESFWRRTRTCRKSSFRCTRLPTLRDWSGFRRFEGSRSLPRTTFIVARGQNLRAAQPGCSRSVSRLSCIGDP</sequence>
<dbReference type="AlphaFoldDB" id="A0A8D7ASE9"/>
<gene>
    <name evidence="1" type="ORF">GSMUA_48540.1</name>
</gene>
<organism evidence="1">
    <name type="scientific">Musa acuminata subsp. malaccensis</name>
    <name type="common">Wild banana</name>
    <name type="synonym">Musa malaccensis</name>
    <dbReference type="NCBI Taxonomy" id="214687"/>
    <lineage>
        <taxon>Eukaryota</taxon>
        <taxon>Viridiplantae</taxon>
        <taxon>Streptophyta</taxon>
        <taxon>Embryophyta</taxon>
        <taxon>Tracheophyta</taxon>
        <taxon>Spermatophyta</taxon>
        <taxon>Magnoliopsida</taxon>
        <taxon>Liliopsida</taxon>
        <taxon>Zingiberales</taxon>
        <taxon>Musaceae</taxon>
        <taxon>Musa</taxon>
    </lineage>
</organism>
<name>A0A8D7ASE9_MUSAM</name>
<reference evidence="1" key="1">
    <citation type="submission" date="2021-03" db="EMBL/GenBank/DDBJ databases">
        <authorList>
            <consortium name="Genoscope - CEA"/>
            <person name="William W."/>
        </authorList>
    </citation>
    <scope>NUCLEOTIDE SEQUENCE</scope>
    <source>
        <strain evidence="1">Doubled-haploid Pahang</strain>
    </source>
</reference>
<dbReference type="EMBL" id="HG996473">
    <property type="protein sequence ID" value="CAG1855784.1"/>
    <property type="molecule type" value="Genomic_DNA"/>
</dbReference>
<protein>
    <submittedName>
        <fullName evidence="1">(wild Malaysian banana) hypothetical protein</fullName>
    </submittedName>
</protein>
<evidence type="ECO:0000313" key="1">
    <source>
        <dbReference type="EMBL" id="CAG1855784.1"/>
    </source>
</evidence>